<dbReference type="EMBL" id="KN833022">
    <property type="protein sequence ID" value="KIM77729.1"/>
    <property type="molecule type" value="Genomic_DNA"/>
</dbReference>
<accession>A0A0C3FDB9</accession>
<feature type="compositionally biased region" description="Basic and acidic residues" evidence="1">
    <location>
        <begin position="1"/>
        <end position="12"/>
    </location>
</feature>
<name>A0A0C3FDB9_PILCF</name>
<reference evidence="2 3" key="1">
    <citation type="submission" date="2014-04" db="EMBL/GenBank/DDBJ databases">
        <authorList>
            <consortium name="DOE Joint Genome Institute"/>
            <person name="Kuo A."/>
            <person name="Tarkka M."/>
            <person name="Buscot F."/>
            <person name="Kohler A."/>
            <person name="Nagy L.G."/>
            <person name="Floudas D."/>
            <person name="Copeland A."/>
            <person name="Barry K.W."/>
            <person name="Cichocki N."/>
            <person name="Veneault-Fourrey C."/>
            <person name="LaButti K."/>
            <person name="Lindquist E.A."/>
            <person name="Lipzen A."/>
            <person name="Lundell T."/>
            <person name="Morin E."/>
            <person name="Murat C."/>
            <person name="Sun H."/>
            <person name="Tunlid A."/>
            <person name="Henrissat B."/>
            <person name="Grigoriev I.V."/>
            <person name="Hibbett D.S."/>
            <person name="Martin F."/>
            <person name="Nordberg H.P."/>
            <person name="Cantor M.N."/>
            <person name="Hua S.X."/>
        </authorList>
    </citation>
    <scope>NUCLEOTIDE SEQUENCE [LARGE SCALE GENOMIC DNA]</scope>
    <source>
        <strain evidence="2 3">F 1598</strain>
    </source>
</reference>
<sequence length="918" mass="103898">MSKRGAESDNSRPKKRPHVTISPSLNQQITAHMRKHPYTVLYRKKAVTISIASTQDDLVSIERLALPAIIAELMQYCQKLESIHVDPWFTENSHCNSRLAKLTDSSILSLGELFFSILDPEQEPSEQPWEDILNHEFFDRLDSQVRAEKASYSATLRSWDARYRGDAAKALIRYVQKWHNDDAKRGYAKYISVFQSSGMVRVSLVGFPAADTEVRDFLTKRCNEVSATTRAHAFLAALFKHTAIWVEEQDSAINEIAQEFRLYMTQDQKQYQPNANRIKFYRDVVKTAELYAGNVNAQAPDKSSTSLMQSDHSRGYGTLSPARVPDSQPSSKPMFKSQSNASQTDITITAAELLTKALSNRALDAAASPLILLSFDECQTLMVTVEDFSDADKPKPTYLACLRRALRASMLYNVFSFYLSTTGQVFQNTFSIKHDPSSRGQEGYLPLIPPYSDIGFDQLAQTVRENTLKIEDVAKVEFMVKLGRPLFGARYEHGDDTIKNNIVDFATEKLLNRTPDDGESLTDEQKLACLSVRLALDFNPYTTNARLKELNLIKNHLRVCLRVSESFDRIKSVSPSEPLLGEAARKVMRDLDFRPATALLTEFRQPDIERGPRGEVIMTLMVTIASDMTAELGKPFLVTDFMKSLFGDPSIDPEVDDFMQALPSAIHPKVRSKYRASPFNKTFANAKMYFNHFVQITDYDVISRDYLWRMILRGAAVMCTNNQASVDFIIPFCFSDEKLGRGSVGGMFWQIKTDARFGALPHPHLFDAMDPYKLGTYNEQDEDSVTGGLPIIRVVAALASKVPLLRNFLYNDTRNFKLMEVVVPQKQQRPYTAYDFYCGGLNPTIWRPMFQAGAVFDWEDLLDRSGTWDHIFESDQESIRRSQVPGASTNPAHWSGFSSFEKMAVKEEEEEDVNAPEA</sequence>
<protein>
    <submittedName>
        <fullName evidence="2">Uncharacterized protein</fullName>
    </submittedName>
</protein>
<dbReference type="OrthoDB" id="107110at2759"/>
<dbReference type="HOGENOM" id="CLU_009568_2_0_1"/>
<reference evidence="3" key="2">
    <citation type="submission" date="2015-01" db="EMBL/GenBank/DDBJ databases">
        <title>Evolutionary Origins and Diversification of the Mycorrhizal Mutualists.</title>
        <authorList>
            <consortium name="DOE Joint Genome Institute"/>
            <consortium name="Mycorrhizal Genomics Consortium"/>
            <person name="Kohler A."/>
            <person name="Kuo A."/>
            <person name="Nagy L.G."/>
            <person name="Floudas D."/>
            <person name="Copeland A."/>
            <person name="Barry K.W."/>
            <person name="Cichocki N."/>
            <person name="Veneault-Fourrey C."/>
            <person name="LaButti K."/>
            <person name="Lindquist E.A."/>
            <person name="Lipzen A."/>
            <person name="Lundell T."/>
            <person name="Morin E."/>
            <person name="Murat C."/>
            <person name="Riley R."/>
            <person name="Ohm R."/>
            <person name="Sun H."/>
            <person name="Tunlid A."/>
            <person name="Henrissat B."/>
            <person name="Grigoriev I.V."/>
            <person name="Hibbett D.S."/>
            <person name="Martin F."/>
        </authorList>
    </citation>
    <scope>NUCLEOTIDE SEQUENCE [LARGE SCALE GENOMIC DNA]</scope>
    <source>
        <strain evidence="3">F 1598</strain>
    </source>
</reference>
<feature type="region of interest" description="Disordered" evidence="1">
    <location>
        <begin position="299"/>
        <end position="340"/>
    </location>
</feature>
<evidence type="ECO:0000256" key="1">
    <source>
        <dbReference type="SAM" id="MobiDB-lite"/>
    </source>
</evidence>
<dbReference type="PANTHER" id="PTHR33266:SF1">
    <property type="entry name" value="F-BOX DOMAIN-CONTAINING PROTEIN"/>
    <property type="match status" value="1"/>
</dbReference>
<dbReference type="InParanoid" id="A0A0C3FDB9"/>
<dbReference type="PANTHER" id="PTHR33266">
    <property type="entry name" value="CHROMOSOME 15, WHOLE GENOME SHOTGUN SEQUENCE"/>
    <property type="match status" value="1"/>
</dbReference>
<organism evidence="2 3">
    <name type="scientific">Piloderma croceum (strain F 1598)</name>
    <dbReference type="NCBI Taxonomy" id="765440"/>
    <lineage>
        <taxon>Eukaryota</taxon>
        <taxon>Fungi</taxon>
        <taxon>Dikarya</taxon>
        <taxon>Basidiomycota</taxon>
        <taxon>Agaricomycotina</taxon>
        <taxon>Agaricomycetes</taxon>
        <taxon>Agaricomycetidae</taxon>
        <taxon>Atheliales</taxon>
        <taxon>Atheliaceae</taxon>
        <taxon>Piloderma</taxon>
    </lineage>
</organism>
<evidence type="ECO:0000313" key="2">
    <source>
        <dbReference type="EMBL" id="KIM77729.1"/>
    </source>
</evidence>
<dbReference type="STRING" id="765440.A0A0C3FDB9"/>
<evidence type="ECO:0000313" key="3">
    <source>
        <dbReference type="Proteomes" id="UP000054166"/>
    </source>
</evidence>
<feature type="compositionally biased region" description="Polar residues" evidence="1">
    <location>
        <begin position="327"/>
        <end position="340"/>
    </location>
</feature>
<keyword evidence="3" id="KW-1185">Reference proteome</keyword>
<dbReference type="Proteomes" id="UP000054166">
    <property type="component" value="Unassembled WGS sequence"/>
</dbReference>
<gene>
    <name evidence="2" type="ORF">PILCRDRAFT_11817</name>
</gene>
<proteinExistence type="predicted"/>
<dbReference type="AlphaFoldDB" id="A0A0C3FDB9"/>
<feature type="compositionally biased region" description="Polar residues" evidence="1">
    <location>
        <begin position="299"/>
        <end position="310"/>
    </location>
</feature>
<feature type="region of interest" description="Disordered" evidence="1">
    <location>
        <begin position="1"/>
        <end position="25"/>
    </location>
</feature>